<evidence type="ECO:0000256" key="8">
    <source>
        <dbReference type="RuleBase" id="RU363108"/>
    </source>
</evidence>
<evidence type="ECO:0000313" key="9">
    <source>
        <dbReference type="EMBL" id="KAH0550715.1"/>
    </source>
</evidence>
<gene>
    <name evidence="9" type="ORF">KQX54_020602</name>
</gene>
<evidence type="ECO:0000256" key="2">
    <source>
        <dbReference type="ARBA" id="ARBA00022475"/>
    </source>
</evidence>
<feature type="transmembrane region" description="Helical" evidence="8">
    <location>
        <begin position="142"/>
        <end position="160"/>
    </location>
</feature>
<name>A0AAV7IDA5_COTGL</name>
<keyword evidence="10" id="KW-1185">Reference proteome</keyword>
<evidence type="ECO:0000256" key="4">
    <source>
        <dbReference type="ARBA" id="ARBA00022989"/>
    </source>
</evidence>
<evidence type="ECO:0000313" key="10">
    <source>
        <dbReference type="Proteomes" id="UP000826195"/>
    </source>
</evidence>
<feature type="transmembrane region" description="Helical" evidence="8">
    <location>
        <begin position="172"/>
        <end position="196"/>
    </location>
</feature>
<keyword evidence="7 8" id="KW-0807">Transducer</keyword>
<proteinExistence type="inferred from homology"/>
<dbReference type="GO" id="GO:0030424">
    <property type="term" value="C:axon"/>
    <property type="evidence" value="ECO:0007669"/>
    <property type="project" value="TreeGrafter"/>
</dbReference>
<dbReference type="GO" id="GO:0008049">
    <property type="term" value="P:male courtship behavior"/>
    <property type="evidence" value="ECO:0007669"/>
    <property type="project" value="TreeGrafter"/>
</dbReference>
<keyword evidence="5 8" id="KW-0472">Membrane</keyword>
<sequence length="404" mass="46707">MYYNAYRKYNQNLMISKFYFFKILGLSPWSLNLSAVLPKNRHFKITLCKFSYVGSLYNISLAILVTISGFYAFHRRSVIQGENDALLTVSTVRLMEYLAILKSSVLFLIYTLRQKKMISVINGINNVNYRLEKYGWNISRDYLIINMVFIINVFLSVVLVTLELCVLSFSEALMRCFPSILFCWFLVQYTIVLDVINKRFKYINLSITKLGSLKENSELPQRLFITKLSFLHESVICDVINLKHAYNNLCEICRVVADFYGLIILGVILHNGAGVCVLWMMFQIVVFTTYVDKTIDQSKKTASIINALIRQNRMDDKVEKELLKFLRDLSFRKIKFTAYEIISLDRSILANLAGTVATYLIILIQFRVSAPPESSTSTQYNPTTLASTHTKAYTEENMEYTHKI</sequence>
<keyword evidence="6 8" id="KW-0675">Receptor</keyword>
<dbReference type="GO" id="GO:0043025">
    <property type="term" value="C:neuronal cell body"/>
    <property type="evidence" value="ECO:0007669"/>
    <property type="project" value="TreeGrafter"/>
</dbReference>
<comment type="caution">
    <text evidence="9">The sequence shown here is derived from an EMBL/GenBank/DDBJ whole genome shotgun (WGS) entry which is preliminary data.</text>
</comment>
<feature type="transmembrane region" description="Helical" evidence="8">
    <location>
        <begin position="259"/>
        <end position="282"/>
    </location>
</feature>
<dbReference type="GO" id="GO:0007635">
    <property type="term" value="P:chemosensory behavior"/>
    <property type="evidence" value="ECO:0007669"/>
    <property type="project" value="TreeGrafter"/>
</dbReference>
<comment type="similarity">
    <text evidence="8">Belongs to the insect chemoreceptor superfamily. Gustatory receptor (GR) family.</text>
</comment>
<dbReference type="GO" id="GO:0050909">
    <property type="term" value="P:sensory perception of taste"/>
    <property type="evidence" value="ECO:0007669"/>
    <property type="project" value="InterPro"/>
</dbReference>
<reference evidence="9 10" key="1">
    <citation type="journal article" date="2021" name="J. Hered.">
        <title>A chromosome-level genome assembly of the parasitoid wasp, Cotesia glomerata (Hymenoptera: Braconidae).</title>
        <authorList>
            <person name="Pinto B.J."/>
            <person name="Weis J.J."/>
            <person name="Gamble T."/>
            <person name="Ode P.J."/>
            <person name="Paul R."/>
            <person name="Zaspel J.M."/>
        </authorList>
    </citation>
    <scope>NUCLEOTIDE SEQUENCE [LARGE SCALE GENOMIC DNA]</scope>
    <source>
        <strain evidence="9">CgM1</strain>
    </source>
</reference>
<dbReference type="AlphaFoldDB" id="A0AAV7IDA5"/>
<dbReference type="PANTHER" id="PTHR21143">
    <property type="entry name" value="INVERTEBRATE GUSTATORY RECEPTOR"/>
    <property type="match status" value="1"/>
</dbReference>
<comment type="subcellular location">
    <subcellularLocation>
        <location evidence="1 8">Cell membrane</location>
        <topology evidence="1 8">Multi-pass membrane protein</topology>
    </subcellularLocation>
</comment>
<dbReference type="GO" id="GO:0005886">
    <property type="term" value="C:plasma membrane"/>
    <property type="evidence" value="ECO:0007669"/>
    <property type="project" value="UniProtKB-SubCell"/>
</dbReference>
<feature type="transmembrane region" description="Helical" evidence="8">
    <location>
        <begin position="20"/>
        <end position="38"/>
    </location>
</feature>
<dbReference type="GO" id="GO:0030425">
    <property type="term" value="C:dendrite"/>
    <property type="evidence" value="ECO:0007669"/>
    <property type="project" value="TreeGrafter"/>
</dbReference>
<evidence type="ECO:0000256" key="5">
    <source>
        <dbReference type="ARBA" id="ARBA00023136"/>
    </source>
</evidence>
<evidence type="ECO:0000256" key="6">
    <source>
        <dbReference type="ARBA" id="ARBA00023170"/>
    </source>
</evidence>
<keyword evidence="3 8" id="KW-0812">Transmembrane</keyword>
<feature type="transmembrane region" description="Helical" evidence="8">
    <location>
        <begin position="50"/>
        <end position="74"/>
    </location>
</feature>
<dbReference type="Proteomes" id="UP000826195">
    <property type="component" value="Unassembled WGS sequence"/>
</dbReference>
<feature type="transmembrane region" description="Helical" evidence="8">
    <location>
        <begin position="94"/>
        <end position="112"/>
    </location>
</feature>
<evidence type="ECO:0000256" key="7">
    <source>
        <dbReference type="ARBA" id="ARBA00023224"/>
    </source>
</evidence>
<organism evidence="9 10">
    <name type="scientific">Cotesia glomerata</name>
    <name type="common">Lepidopteran parasitic wasp</name>
    <name type="synonym">Apanteles glomeratus</name>
    <dbReference type="NCBI Taxonomy" id="32391"/>
    <lineage>
        <taxon>Eukaryota</taxon>
        <taxon>Metazoa</taxon>
        <taxon>Ecdysozoa</taxon>
        <taxon>Arthropoda</taxon>
        <taxon>Hexapoda</taxon>
        <taxon>Insecta</taxon>
        <taxon>Pterygota</taxon>
        <taxon>Neoptera</taxon>
        <taxon>Endopterygota</taxon>
        <taxon>Hymenoptera</taxon>
        <taxon>Apocrita</taxon>
        <taxon>Ichneumonoidea</taxon>
        <taxon>Braconidae</taxon>
        <taxon>Microgastrinae</taxon>
        <taxon>Cotesia</taxon>
    </lineage>
</organism>
<keyword evidence="2 8" id="KW-1003">Cell membrane</keyword>
<dbReference type="EMBL" id="JAHXZJ010001864">
    <property type="protein sequence ID" value="KAH0550715.1"/>
    <property type="molecule type" value="Genomic_DNA"/>
</dbReference>
<comment type="caution">
    <text evidence="8">Lacks conserved residue(s) required for the propagation of feature annotation.</text>
</comment>
<dbReference type="GO" id="GO:0007165">
    <property type="term" value="P:signal transduction"/>
    <property type="evidence" value="ECO:0007669"/>
    <property type="project" value="UniProtKB-KW"/>
</dbReference>
<evidence type="ECO:0000256" key="3">
    <source>
        <dbReference type="ARBA" id="ARBA00022692"/>
    </source>
</evidence>
<keyword evidence="4 8" id="KW-1133">Transmembrane helix</keyword>
<comment type="function">
    <text evidence="8">Gustatory receptor which mediates acceptance or avoidance behavior, depending on its substrates.</text>
</comment>
<evidence type="ECO:0000256" key="1">
    <source>
        <dbReference type="ARBA" id="ARBA00004651"/>
    </source>
</evidence>
<dbReference type="Pfam" id="PF08395">
    <property type="entry name" value="7tm_7"/>
    <property type="match status" value="1"/>
</dbReference>
<dbReference type="InterPro" id="IPR013604">
    <property type="entry name" value="7TM_chemorcpt"/>
</dbReference>
<dbReference type="PANTHER" id="PTHR21143:SF104">
    <property type="entry name" value="GUSTATORY RECEPTOR 8A-RELATED"/>
    <property type="match status" value="1"/>
</dbReference>
<accession>A0AAV7IDA5</accession>
<protein>
    <recommendedName>
        <fullName evidence="8">Gustatory receptor</fullName>
    </recommendedName>
</protein>